<evidence type="ECO:0000313" key="2">
    <source>
        <dbReference type="Proteomes" id="UP000178534"/>
    </source>
</evidence>
<proteinExistence type="predicted"/>
<dbReference type="InterPro" id="IPR035451">
    <property type="entry name" value="Ada-like_dom_sf"/>
</dbReference>
<dbReference type="EMBL" id="MHLP01000004">
    <property type="protein sequence ID" value="OGZ13736.1"/>
    <property type="molecule type" value="Genomic_DNA"/>
</dbReference>
<name>A0A1G2DJI3_9BACT</name>
<gene>
    <name evidence="1" type="ORF">A2942_02065</name>
</gene>
<comment type="caution">
    <text evidence="1">The sequence shown here is derived from an EMBL/GenBank/DDBJ whole genome shotgun (WGS) entry which is preliminary data.</text>
</comment>
<evidence type="ECO:0000313" key="1">
    <source>
        <dbReference type="EMBL" id="OGZ13736.1"/>
    </source>
</evidence>
<reference evidence="1 2" key="1">
    <citation type="journal article" date="2016" name="Nat. Commun.">
        <title>Thousands of microbial genomes shed light on interconnected biogeochemical processes in an aquifer system.</title>
        <authorList>
            <person name="Anantharaman K."/>
            <person name="Brown C.T."/>
            <person name="Hug L.A."/>
            <person name="Sharon I."/>
            <person name="Castelle C.J."/>
            <person name="Probst A.J."/>
            <person name="Thomas B.C."/>
            <person name="Singh A."/>
            <person name="Wilkins M.J."/>
            <person name="Karaoz U."/>
            <person name="Brodie E.L."/>
            <person name="Williams K.H."/>
            <person name="Hubbard S.S."/>
            <person name="Banfield J.F."/>
        </authorList>
    </citation>
    <scope>NUCLEOTIDE SEQUENCE [LARGE SCALE GENOMIC DNA]</scope>
</reference>
<dbReference type="SUPFAM" id="SSF57884">
    <property type="entry name" value="Ada DNA repair protein, N-terminal domain (N-Ada 10)"/>
    <property type="match status" value="1"/>
</dbReference>
<sequence>MESVRKTELRVTQFTAGGAGESAAKMYVGSKNGTAYYLPWCGGVKLINEENKIWFASKEDAETKGYKPAGNCKGI</sequence>
<evidence type="ECO:0008006" key="3">
    <source>
        <dbReference type="Google" id="ProtNLM"/>
    </source>
</evidence>
<accession>A0A1G2DJI3</accession>
<protein>
    <recommendedName>
        <fullName evidence="3">Ada DNA repair metal-binding domain-containing protein</fullName>
    </recommendedName>
</protein>
<dbReference type="AlphaFoldDB" id="A0A1G2DJI3"/>
<dbReference type="Proteomes" id="UP000178534">
    <property type="component" value="Unassembled WGS sequence"/>
</dbReference>
<dbReference type="STRING" id="1798665.A2942_02065"/>
<dbReference type="Gene3D" id="3.40.10.10">
    <property type="entry name" value="DNA Methylphosphotriester Repair Domain"/>
    <property type="match status" value="1"/>
</dbReference>
<organism evidence="1 2">
    <name type="scientific">Candidatus Lloydbacteria bacterium RIFCSPLOWO2_01_FULL_50_20</name>
    <dbReference type="NCBI Taxonomy" id="1798665"/>
    <lineage>
        <taxon>Bacteria</taxon>
        <taxon>Candidatus Lloydiibacteriota</taxon>
    </lineage>
</organism>